<keyword evidence="3" id="KW-0540">Nuclease</keyword>
<dbReference type="PANTHER" id="PTHR37984">
    <property type="entry name" value="PROTEIN CBG26694"/>
    <property type="match status" value="1"/>
</dbReference>
<dbReference type="Gene3D" id="1.10.340.70">
    <property type="match status" value="1"/>
</dbReference>
<evidence type="ECO:0000256" key="2">
    <source>
        <dbReference type="ARBA" id="ARBA00022695"/>
    </source>
</evidence>
<gene>
    <name evidence="8" type="ORF">Tci_052278</name>
</gene>
<dbReference type="SUPFAM" id="SSF53098">
    <property type="entry name" value="Ribonuclease H-like"/>
    <property type="match status" value="1"/>
</dbReference>
<dbReference type="InterPro" id="IPR043502">
    <property type="entry name" value="DNA/RNA_pol_sf"/>
</dbReference>
<dbReference type="InterPro" id="IPR050951">
    <property type="entry name" value="Retrovirus_Pol_polyprotein"/>
</dbReference>
<feature type="region of interest" description="Disordered" evidence="6">
    <location>
        <begin position="1875"/>
        <end position="1933"/>
    </location>
</feature>
<feature type="region of interest" description="Disordered" evidence="6">
    <location>
        <begin position="1663"/>
        <end position="1689"/>
    </location>
</feature>
<dbReference type="InterPro" id="IPR012337">
    <property type="entry name" value="RNaseH-like_sf"/>
</dbReference>
<proteinExistence type="predicted"/>
<dbReference type="EMBL" id="BKCJ010008051">
    <property type="protein sequence ID" value="GEU80300.1"/>
    <property type="molecule type" value="Genomic_DNA"/>
</dbReference>
<evidence type="ECO:0000313" key="8">
    <source>
        <dbReference type="EMBL" id="GEU80300.1"/>
    </source>
</evidence>
<evidence type="ECO:0000256" key="1">
    <source>
        <dbReference type="ARBA" id="ARBA00022679"/>
    </source>
</evidence>
<accession>A0A6L2N298</accession>
<keyword evidence="1" id="KW-0808">Transferase</keyword>
<keyword evidence="4" id="KW-0255">Endonuclease</keyword>
<dbReference type="InterPro" id="IPR001584">
    <property type="entry name" value="Integrase_cat-core"/>
</dbReference>
<keyword evidence="5" id="KW-0511">Multifunctional enzyme</keyword>
<evidence type="ECO:0000256" key="5">
    <source>
        <dbReference type="ARBA" id="ARBA00023268"/>
    </source>
</evidence>
<comment type="caution">
    <text evidence="8">The sequence shown here is derived from an EMBL/GenBank/DDBJ whole genome shotgun (WGS) entry which is preliminary data.</text>
</comment>
<dbReference type="InterPro" id="IPR043128">
    <property type="entry name" value="Rev_trsase/Diguanyl_cyclase"/>
</dbReference>
<dbReference type="PANTHER" id="PTHR37984:SF5">
    <property type="entry name" value="PROTEIN NYNRIN-LIKE"/>
    <property type="match status" value="1"/>
</dbReference>
<feature type="region of interest" description="Disordered" evidence="6">
    <location>
        <begin position="1519"/>
        <end position="1541"/>
    </location>
</feature>
<dbReference type="Pfam" id="PF00078">
    <property type="entry name" value="RVT_1"/>
    <property type="match status" value="1"/>
</dbReference>
<dbReference type="GO" id="GO:0003964">
    <property type="term" value="F:RNA-directed DNA polymerase activity"/>
    <property type="evidence" value="ECO:0007669"/>
    <property type="project" value="UniProtKB-KW"/>
</dbReference>
<sequence length="2376" mass="270073">MMADQCTMAQLLQAPTEGYEDAIVVPTITADNFELKHGLLTPVQNKQNFEHDKEDPHAHIRYFNKITSTLKFPNVLNTPIKLMLFPFSLEVKHGIDSNLLRAFPHHGFSELHQLDTFYNALNSKDQDSLNSATGGNFLDKMPRECLAIIESKSTVRYSCNKSVVAKVSMNTSTSGISPDVAELKDMVKALLLDKKSQNQAPATVKAVKESCVTCGGAYSYRNYPATDGNVYRDNIQEFVSQASAVNYNQENTSYHPPMIGVSYDGPQTPPSPSFFPKVVENEPEATKDIVHLTNNESTKDVQPQVFWSESLFLNSELVISSIFKPVISLVSAPRPNQRPSISYPSRIFVDALILMPKFGPSIKSLLTNKDKLCELARTPLNEHCSAVLLKKLPEKLGDLGKFLIPCDFPRKAQCLALADLDASINIMPLFVWNKPSLPDLTPTCMTLELTDRSVSHPVRVAEDVYVKVGTFHFPADFVVVDFDANPRVPLILKRSFLKIERALIDVFEDELTLRVGKEAITFNLDQTSRYSANYSDMMEKRIDVIDMACKEYSQEVLGFFDVIASGNPTRYYDLIVSTTSLTLTPFGNSDFLLEEVDAFLAIEYDPTSSEVNQSYLDPEGDILLLEAFLNDDPSLPPPNLGNYLPEVELKDLPPHLEYAFLEGDDKLPVIIAKYLSVEEKTALITVLKSHKRAIAWKLSDIKSIDPEFCTYKILMEEDFEPAVQYQRRVNPKIHDVIKQEVLRLLDAGLIYPISDSPWVSPVHCVSKKGGFTVVKNEDNELIPTRLVTGWREKTTFTYLYGMFAYRRIPFGLCNAPGTFQRCMMAIFHDRIEITMEVFMDDFLVFKNSFQSCLSHLERMLKRCEDTNLCLNWEKSHFMVKEGIVLDHKISKQWIEVEKAKVDVITKLPHPTTIKGIRSFLGHVGFYHRFIKDFSKIARPMTLLLEKDTPFIFFKECIEAFQTLKRKLTKAPILIAPDWDMPLELMCDVSNFAIGAVLGQRQDKHFRPIHYVSKTMTEAESNYTTTEKEMLVVEFTFQVIDTKGAENLAADHLSRLENPHQNVLDPKEINESFLLETLSMVSTRGNSSTPWFADVANYHARNCVVKGMSSQQKSQEAIDILKACHYGSIRGHHGPNYTAKKVFDSGFYWPNIYRDAQDLVKNCNVYQRQGKISQRDEMPQNSIQVCEIFDVRGKQEHHISQRVGRGLVAKGKSHSLSIPPTQDLREDYTTHDLELGAVVFALKMWRHYYMVRGKGNVMADALSRKVRPKPLRVRAMVLKIGLNLPVQILNAQTEARKEENYEAEDLGRMIKKLESPKENDSMEKLTRQCLKEVVSKHEVPVSIISDRDGRFVYQFWQSLQESFGTQLDMSTAYHPKIDGQSKNTIQTLEDMLHACEMDFGKGWDRHLPLIEIRYNNSYHTSIKAAPLRRCMVVNVSHLSIGLRSVGVQEEVPKYTWEREDQIQKKYPRLFGEQTPLFPTMLTIRAEEGKGSGHPSEPQPPPSCTQHIQKEQILTIVSSTHQKTQTPRQALNEDTNLPQTSMPIPNVLNEAVYEVWDDSVERATTTAACLDAAQDSETTRGSIAQTRSERVPTPPHGSPLLRFNTLGSDEGSMPLQELTALCTTFSDRVLALETDLRQTKKVYGTAYTKLILKVMKLEKTVKSNQARRRPNIIVSDDEEDSEDSSKQGRMIEDIDQDVRITLVTPTKISSQEDRLEDQLGVLSATKVLTDAAKKKVNTYTRRRAVSTGELLASETTKDEANPSVTDVDWDDVQAHIQADEELAQKMLEEERENLSIAERAKLLAELIDKRKKLQVAQRYKAIRNKPQTMSQQRNTMCTYMKNMAGYNMEHFKGKSFYKVKEIFDKVYKQVTSFVPMESDMEKERTKRAGLNLQEESSKRQKQAIASEPDVLTGTPSSTTIDQDAPSTKPSSKESSTRVVILNHVHSINQPPEHINKWTKDHPVDNVISDPSRPVSTRQQLQDEALFYYFDAFLSFVEPKSYKDALMEFCQIEAMQEEFNEFEHELGGVLKNKARLVARGYRQEEGIDFEESFAPVARLEAIRIFIAFAAHINMVVYQMDVKIVFLNGILHKEDSCIALTAFVDADYASCQDTRKSTSGSKQLLGDRLFWYTIKKVHGTNSYEFLVANKKCRVDAEVFREILDIFLRVKGEEFTELQNDDDTLAFLLNLGYKGPLHKYTNIENVDYPVLIWEDFAYQIDHRKERRSRRENYQEYGLEIPKVMLNDTIKQSESYQMFIKYSTGQIPSKMRRGKGSQDVVLELGKSISLTKAEEAEAARKVHATHARIMTEFVPEYAKKKSGGRSSRGVNIQGTPSDPKPKRAMSKPKLKGAHSLTPAEKEVVSIMQTLKRKAKILGCVFS</sequence>
<dbReference type="Pfam" id="PF17921">
    <property type="entry name" value="Integrase_H2C2"/>
    <property type="match status" value="1"/>
</dbReference>
<dbReference type="Gene3D" id="2.40.70.10">
    <property type="entry name" value="Acid Proteases"/>
    <property type="match status" value="1"/>
</dbReference>
<dbReference type="CDD" id="cd01647">
    <property type="entry name" value="RT_LTR"/>
    <property type="match status" value="1"/>
</dbReference>
<feature type="domain" description="Integrase catalytic" evidence="7">
    <location>
        <begin position="1318"/>
        <end position="1433"/>
    </location>
</feature>
<evidence type="ECO:0000259" key="7">
    <source>
        <dbReference type="PROSITE" id="PS50994"/>
    </source>
</evidence>
<keyword evidence="4" id="KW-0378">Hydrolase</keyword>
<evidence type="ECO:0000256" key="4">
    <source>
        <dbReference type="ARBA" id="ARBA00022759"/>
    </source>
</evidence>
<reference evidence="8" key="1">
    <citation type="journal article" date="2019" name="Sci. Rep.">
        <title>Draft genome of Tanacetum cinerariifolium, the natural source of mosquito coil.</title>
        <authorList>
            <person name="Yamashiro T."/>
            <person name="Shiraishi A."/>
            <person name="Satake H."/>
            <person name="Nakayama K."/>
        </authorList>
    </citation>
    <scope>NUCLEOTIDE SEQUENCE</scope>
</reference>
<dbReference type="SUPFAM" id="SSF56672">
    <property type="entry name" value="DNA/RNA polymerases"/>
    <property type="match status" value="1"/>
</dbReference>
<dbReference type="GO" id="GO:0003676">
    <property type="term" value="F:nucleic acid binding"/>
    <property type="evidence" value="ECO:0007669"/>
    <property type="project" value="InterPro"/>
</dbReference>
<feature type="compositionally biased region" description="Polar residues" evidence="6">
    <location>
        <begin position="2318"/>
        <end position="2330"/>
    </location>
</feature>
<feature type="region of interest" description="Disordered" evidence="6">
    <location>
        <begin position="1572"/>
        <end position="1597"/>
    </location>
</feature>
<keyword evidence="2" id="KW-0548">Nucleotidyltransferase</keyword>
<feature type="compositionally biased region" description="Basic residues" evidence="6">
    <location>
        <begin position="2336"/>
        <end position="2346"/>
    </location>
</feature>
<dbReference type="Gene3D" id="3.30.70.270">
    <property type="match status" value="2"/>
</dbReference>
<dbReference type="PROSITE" id="PS50994">
    <property type="entry name" value="INTEGRASE"/>
    <property type="match status" value="1"/>
</dbReference>
<dbReference type="CDD" id="cd00303">
    <property type="entry name" value="retropepsin_like"/>
    <property type="match status" value="1"/>
</dbReference>
<protein>
    <submittedName>
        <fullName evidence="8">Reverse transcriptase domain-containing protein</fullName>
    </submittedName>
</protein>
<name>A0A6L2N298_TANCI</name>
<evidence type="ECO:0000256" key="6">
    <source>
        <dbReference type="SAM" id="MobiDB-lite"/>
    </source>
</evidence>
<feature type="compositionally biased region" description="Polar residues" evidence="6">
    <location>
        <begin position="1573"/>
        <end position="1584"/>
    </location>
</feature>
<dbReference type="InterPro" id="IPR013103">
    <property type="entry name" value="RVT_2"/>
</dbReference>
<keyword evidence="8" id="KW-0695">RNA-directed DNA polymerase</keyword>
<dbReference type="InterPro" id="IPR036397">
    <property type="entry name" value="RNaseH_sf"/>
</dbReference>
<dbReference type="GO" id="GO:0004519">
    <property type="term" value="F:endonuclease activity"/>
    <property type="evidence" value="ECO:0007669"/>
    <property type="project" value="UniProtKB-KW"/>
</dbReference>
<dbReference type="FunFam" id="3.30.70.270:FF:000020">
    <property type="entry name" value="Transposon Tf2-6 polyprotein-like Protein"/>
    <property type="match status" value="1"/>
</dbReference>
<organism evidence="8">
    <name type="scientific">Tanacetum cinerariifolium</name>
    <name type="common">Dalmatian daisy</name>
    <name type="synonym">Chrysanthemum cinerariifolium</name>
    <dbReference type="NCBI Taxonomy" id="118510"/>
    <lineage>
        <taxon>Eukaryota</taxon>
        <taxon>Viridiplantae</taxon>
        <taxon>Streptophyta</taxon>
        <taxon>Embryophyta</taxon>
        <taxon>Tracheophyta</taxon>
        <taxon>Spermatophyta</taxon>
        <taxon>Magnoliopsida</taxon>
        <taxon>eudicotyledons</taxon>
        <taxon>Gunneridae</taxon>
        <taxon>Pentapetalae</taxon>
        <taxon>asterids</taxon>
        <taxon>campanulids</taxon>
        <taxon>Asterales</taxon>
        <taxon>Asteraceae</taxon>
        <taxon>Asteroideae</taxon>
        <taxon>Anthemideae</taxon>
        <taxon>Anthemidinae</taxon>
        <taxon>Tanacetum</taxon>
    </lineage>
</organism>
<dbReference type="Gene3D" id="3.30.420.10">
    <property type="entry name" value="Ribonuclease H-like superfamily/Ribonuclease H"/>
    <property type="match status" value="1"/>
</dbReference>
<dbReference type="InterPro" id="IPR041577">
    <property type="entry name" value="RT_RNaseH_2"/>
</dbReference>
<dbReference type="InterPro" id="IPR041588">
    <property type="entry name" value="Integrase_H2C2"/>
</dbReference>
<dbReference type="GO" id="GO:0015074">
    <property type="term" value="P:DNA integration"/>
    <property type="evidence" value="ECO:0007669"/>
    <property type="project" value="InterPro"/>
</dbReference>
<dbReference type="InterPro" id="IPR000477">
    <property type="entry name" value="RT_dom"/>
</dbReference>
<feature type="region of interest" description="Disordered" evidence="6">
    <location>
        <begin position="2309"/>
        <end position="2350"/>
    </location>
</feature>
<evidence type="ECO:0000256" key="3">
    <source>
        <dbReference type="ARBA" id="ARBA00022722"/>
    </source>
</evidence>
<dbReference type="Pfam" id="PF17919">
    <property type="entry name" value="RT_RNaseH_2"/>
    <property type="match status" value="1"/>
</dbReference>
<dbReference type="InterPro" id="IPR021109">
    <property type="entry name" value="Peptidase_aspartic_dom_sf"/>
</dbReference>
<dbReference type="Pfam" id="PF07727">
    <property type="entry name" value="RVT_2"/>
    <property type="match status" value="1"/>
</dbReference>